<organism evidence="2 3">
    <name type="scientific">Paraburkholderia edwinii</name>
    <dbReference type="NCBI Taxonomy" id="2861782"/>
    <lineage>
        <taxon>Bacteria</taxon>
        <taxon>Pseudomonadati</taxon>
        <taxon>Pseudomonadota</taxon>
        <taxon>Betaproteobacteria</taxon>
        <taxon>Burkholderiales</taxon>
        <taxon>Burkholderiaceae</taxon>
        <taxon>Paraburkholderia</taxon>
    </lineage>
</organism>
<evidence type="ECO:0008006" key="4">
    <source>
        <dbReference type="Google" id="ProtNLM"/>
    </source>
</evidence>
<dbReference type="Proteomes" id="UP000826462">
    <property type="component" value="Chromosome 2"/>
</dbReference>
<evidence type="ECO:0000256" key="1">
    <source>
        <dbReference type="SAM" id="Phobius"/>
    </source>
</evidence>
<keyword evidence="3" id="KW-1185">Reference proteome</keyword>
<feature type="transmembrane region" description="Helical" evidence="1">
    <location>
        <begin position="124"/>
        <end position="146"/>
    </location>
</feature>
<proteinExistence type="predicted"/>
<dbReference type="EMBL" id="CP080096">
    <property type="protein sequence ID" value="QYD72141.1"/>
    <property type="molecule type" value="Genomic_DNA"/>
</dbReference>
<gene>
    <name evidence="2" type="ORF">KZJ38_34925</name>
</gene>
<accession>A0ABX8USZ1</accession>
<keyword evidence="1" id="KW-1133">Transmembrane helix</keyword>
<name>A0ABX8USZ1_9BURK</name>
<evidence type="ECO:0000313" key="2">
    <source>
        <dbReference type="EMBL" id="QYD72141.1"/>
    </source>
</evidence>
<protein>
    <recommendedName>
        <fullName evidence="4">MAPEG family protein</fullName>
    </recommendedName>
</protein>
<feature type="transmembrane region" description="Helical" evidence="1">
    <location>
        <begin position="31"/>
        <end position="49"/>
    </location>
</feature>
<feature type="transmembrane region" description="Helical" evidence="1">
    <location>
        <begin position="7"/>
        <end position="25"/>
    </location>
</feature>
<keyword evidence="1" id="KW-0812">Transmembrane</keyword>
<feature type="transmembrane region" description="Helical" evidence="1">
    <location>
        <begin position="93"/>
        <end position="112"/>
    </location>
</feature>
<dbReference type="RefSeq" id="WP_219801569.1">
    <property type="nucleotide sequence ID" value="NZ_CP080096.1"/>
</dbReference>
<reference evidence="2 3" key="1">
    <citation type="submission" date="2021-07" db="EMBL/GenBank/DDBJ databases">
        <title>Paraburkholderia edwinii protects Aspergillus sp. from phenazines by acting as a toxin sponge.</title>
        <authorList>
            <person name="Dahlstrom K.M."/>
            <person name="Newman D.K."/>
        </authorList>
    </citation>
    <scope>NUCLEOTIDE SEQUENCE [LARGE SCALE GENOMIC DNA]</scope>
    <source>
        <strain evidence="2 3">Pe01</strain>
    </source>
</reference>
<evidence type="ECO:0000313" key="3">
    <source>
        <dbReference type="Proteomes" id="UP000826462"/>
    </source>
</evidence>
<keyword evidence="1" id="KW-0472">Membrane</keyword>
<feature type="transmembrane region" description="Helical" evidence="1">
    <location>
        <begin position="70"/>
        <end position="87"/>
    </location>
</feature>
<sequence>MVSIHHSILLPAVVLATWTSIWHWGRRLVGFLLTLIFGIPMRGSAQWISNRTIAIDSLRDGIWLNPHRDGLLNAPVIFYVLSMAFAITREVDYLDFVLAWSYVALGIVFSLSDALSIGTINRQLLFFSSIALLQIFSVRFMFVSFVS</sequence>